<dbReference type="Proteomes" id="UP001595075">
    <property type="component" value="Unassembled WGS sequence"/>
</dbReference>
<keyword evidence="3" id="KW-1185">Reference proteome</keyword>
<accession>A0ABR4CTT7</accession>
<proteinExistence type="predicted"/>
<feature type="compositionally biased region" description="Basic and acidic residues" evidence="1">
    <location>
        <begin position="10"/>
        <end position="19"/>
    </location>
</feature>
<name>A0ABR4CTT7_9HELO</name>
<organism evidence="2 3">
    <name type="scientific">Oculimacula yallundae</name>
    <dbReference type="NCBI Taxonomy" id="86028"/>
    <lineage>
        <taxon>Eukaryota</taxon>
        <taxon>Fungi</taxon>
        <taxon>Dikarya</taxon>
        <taxon>Ascomycota</taxon>
        <taxon>Pezizomycotina</taxon>
        <taxon>Leotiomycetes</taxon>
        <taxon>Helotiales</taxon>
        <taxon>Ploettnerulaceae</taxon>
        <taxon>Oculimacula</taxon>
    </lineage>
</organism>
<comment type="caution">
    <text evidence="2">The sequence shown here is derived from an EMBL/GenBank/DDBJ whole genome shotgun (WGS) entry which is preliminary data.</text>
</comment>
<feature type="compositionally biased region" description="Low complexity" evidence="1">
    <location>
        <begin position="23"/>
        <end position="37"/>
    </location>
</feature>
<evidence type="ECO:0000256" key="1">
    <source>
        <dbReference type="SAM" id="MobiDB-lite"/>
    </source>
</evidence>
<sequence length="342" mass="36825">MEHPVAGYSNHREVREKAPTVHGGTSLKLSEGSGSESPVLEAHPGSPVDLTGRRPSLTAAMAVQRLYHGSEEEFSKFERSTKSVGRKEEGITRSDLAAKGFLHKIDEGEKDTLRIPKRRTTGLQPFYIPAKVLEQDEILQITIPGDSKMVLDSSVETTSMDFEFEEDNGTWISAHPIGHESRTSLATTTTAASTLVDDRYSNGALTLDTSIASSAASMMSSAASIQSASTTTSSDIYGWEEELDRKTSIEGHHAWERELSHRLPSGGRTFGPRYRSGGGVSAGGTGSGGFYGAGKRKSLLYRVLNLSSSRERRSSAENVMAVGQQTGIGLRIPASEYPTSAI</sequence>
<dbReference type="EMBL" id="JAZHXI010000003">
    <property type="protein sequence ID" value="KAL2073270.1"/>
    <property type="molecule type" value="Genomic_DNA"/>
</dbReference>
<evidence type="ECO:0000313" key="3">
    <source>
        <dbReference type="Proteomes" id="UP001595075"/>
    </source>
</evidence>
<feature type="region of interest" description="Disordered" evidence="1">
    <location>
        <begin position="1"/>
        <end position="52"/>
    </location>
</feature>
<reference evidence="2 3" key="1">
    <citation type="journal article" date="2024" name="Commun. Biol.">
        <title>Comparative genomic analysis of thermophilic fungi reveals convergent evolutionary adaptations and gene losses.</title>
        <authorList>
            <person name="Steindorff A.S."/>
            <person name="Aguilar-Pontes M.V."/>
            <person name="Robinson A.J."/>
            <person name="Andreopoulos B."/>
            <person name="LaButti K."/>
            <person name="Kuo A."/>
            <person name="Mondo S."/>
            <person name="Riley R."/>
            <person name="Otillar R."/>
            <person name="Haridas S."/>
            <person name="Lipzen A."/>
            <person name="Grimwood J."/>
            <person name="Schmutz J."/>
            <person name="Clum A."/>
            <person name="Reid I.D."/>
            <person name="Moisan M.C."/>
            <person name="Butler G."/>
            <person name="Nguyen T.T.M."/>
            <person name="Dewar K."/>
            <person name="Conant G."/>
            <person name="Drula E."/>
            <person name="Henrissat B."/>
            <person name="Hansel C."/>
            <person name="Singer S."/>
            <person name="Hutchinson M.I."/>
            <person name="de Vries R.P."/>
            <person name="Natvig D.O."/>
            <person name="Powell A.J."/>
            <person name="Tsang A."/>
            <person name="Grigoriev I.V."/>
        </authorList>
    </citation>
    <scope>NUCLEOTIDE SEQUENCE [LARGE SCALE GENOMIC DNA]</scope>
    <source>
        <strain evidence="2 3">CBS 494.80</strain>
    </source>
</reference>
<protein>
    <submittedName>
        <fullName evidence="2">Uncharacterized protein</fullName>
    </submittedName>
</protein>
<gene>
    <name evidence="2" type="ORF">VTL71DRAFT_10594</name>
</gene>
<evidence type="ECO:0000313" key="2">
    <source>
        <dbReference type="EMBL" id="KAL2073270.1"/>
    </source>
</evidence>